<evidence type="ECO:0000313" key="4">
    <source>
        <dbReference type="Proteomes" id="UP001497453"/>
    </source>
</evidence>
<dbReference type="InterPro" id="IPR004399">
    <property type="entry name" value="HMP/HMP-P_kinase_dom"/>
</dbReference>
<reference evidence="4" key="1">
    <citation type="submission" date="2024-04" db="EMBL/GenBank/DDBJ databases">
        <authorList>
            <person name="Shaw F."/>
            <person name="Minotto A."/>
        </authorList>
    </citation>
    <scope>NUCLEOTIDE SEQUENCE [LARGE SCALE GENOMIC DNA]</scope>
</reference>
<evidence type="ECO:0000313" key="3">
    <source>
        <dbReference type="EMBL" id="CAL1703292.1"/>
    </source>
</evidence>
<dbReference type="Gene3D" id="1.20.910.10">
    <property type="entry name" value="Heme oxygenase-like"/>
    <property type="match status" value="1"/>
</dbReference>
<proteinExistence type="predicted"/>
<dbReference type="Proteomes" id="UP001497453">
    <property type="component" value="Chromosome 3"/>
</dbReference>
<dbReference type="NCBIfam" id="TIGR04306">
    <property type="entry name" value="salvage_TenA"/>
    <property type="match status" value="1"/>
</dbReference>
<name>A0ABP1D5Y4_9APHY</name>
<dbReference type="InterPro" id="IPR016084">
    <property type="entry name" value="Haem_Oase-like_multi-hlx"/>
</dbReference>
<dbReference type="PANTHER" id="PTHR20858:SF17">
    <property type="entry name" value="HYDROXYMETHYLPYRIMIDINE_PHOSPHOMETHYLPYRIMIDINE KINASE THI20-RELATED"/>
    <property type="match status" value="1"/>
</dbReference>
<organism evidence="3 4">
    <name type="scientific">Somion occarium</name>
    <dbReference type="NCBI Taxonomy" id="3059160"/>
    <lineage>
        <taxon>Eukaryota</taxon>
        <taxon>Fungi</taxon>
        <taxon>Dikarya</taxon>
        <taxon>Basidiomycota</taxon>
        <taxon>Agaricomycotina</taxon>
        <taxon>Agaricomycetes</taxon>
        <taxon>Polyporales</taxon>
        <taxon>Cerrenaceae</taxon>
        <taxon>Somion</taxon>
    </lineage>
</organism>
<evidence type="ECO:0000259" key="1">
    <source>
        <dbReference type="Pfam" id="PF03070"/>
    </source>
</evidence>
<evidence type="ECO:0000259" key="2">
    <source>
        <dbReference type="Pfam" id="PF08543"/>
    </source>
</evidence>
<keyword evidence="4" id="KW-1185">Reference proteome</keyword>
<dbReference type="Pfam" id="PF08543">
    <property type="entry name" value="Phos_pyr_kin"/>
    <property type="match status" value="2"/>
</dbReference>
<dbReference type="SUPFAM" id="SSF48613">
    <property type="entry name" value="Heme oxygenase-like"/>
    <property type="match status" value="1"/>
</dbReference>
<sequence length="549" mass="60083">MSDQVPVLTIAGTDPSGGAGIQADLKTFTAHKCYGTSVITALVAQNTTGVQAVQACTPDFVAQQLRSVLEDIDIRAMKTGMLFDSDIIRSVTRTLREHYGANIPPLVCDPVCVSTSGHTLLRPEAVDDMITELFPLTTLITPNKSEAELILSTRKLPSNITNLADMLSASQDLLTLGPKAVLLKGGHVISSMQDVLRIAADHPEMRIFRDGLLDENMEILQITEEDIAARSLVVDVLRDKDTVTLFLRPRINSTSTHGTGCTLSAAITCALGRGNSLIEATDLGTAYTHLGIETASGIGKGHGPLNHMHSIMPRNIPQSTRSVPHPFTRLLIKSTTDIWKQYVEHDFVKQLARGTLPRECFLHFIKQDYLYLRYYARAYGLLVAKSSTFSAIDAATKTIINVITEVTTHKSFCAQWGISEEELQSIPESPATTAYGAYILDVGLQGDASRLLMAVAACLLGYGEVGLWIKKEAAKPGTWVVLDGNPYTRWIDDYSGEHYQEAVRTGIETIEAMAAADPPSPARLKEWVLVWERCTRLEKGFWDMALGLL</sequence>
<dbReference type="NCBIfam" id="TIGR00097">
    <property type="entry name" value="HMP-P_kinase"/>
    <property type="match status" value="1"/>
</dbReference>
<accession>A0ABP1D5Y4</accession>
<dbReference type="CDD" id="cd19367">
    <property type="entry name" value="TenA_C_ScTHI20-like"/>
    <property type="match status" value="1"/>
</dbReference>
<dbReference type="InterPro" id="IPR027574">
    <property type="entry name" value="Thiaminase_II"/>
</dbReference>
<feature type="domain" description="Pyridoxamine kinase/Phosphomethylpyrimidine kinase" evidence="2">
    <location>
        <begin position="229"/>
        <end position="306"/>
    </location>
</feature>
<gene>
    <name evidence="3" type="ORF">GFSPODELE1_LOCUS4504</name>
</gene>
<dbReference type="Gene3D" id="3.40.1190.20">
    <property type="match status" value="1"/>
</dbReference>
<dbReference type="SUPFAM" id="SSF53613">
    <property type="entry name" value="Ribokinase-like"/>
    <property type="match status" value="1"/>
</dbReference>
<dbReference type="PANTHER" id="PTHR20858">
    <property type="entry name" value="PHOSPHOMETHYLPYRIMIDINE KINASE"/>
    <property type="match status" value="1"/>
</dbReference>
<dbReference type="InterPro" id="IPR029056">
    <property type="entry name" value="Ribokinase-like"/>
</dbReference>
<protein>
    <submittedName>
        <fullName evidence="3">Uncharacterized protein</fullName>
    </submittedName>
</protein>
<feature type="domain" description="Thiaminase-2/PQQC" evidence="1">
    <location>
        <begin position="334"/>
        <end position="546"/>
    </location>
</feature>
<dbReference type="InterPro" id="IPR013749">
    <property type="entry name" value="PM/HMP-P_kinase-1"/>
</dbReference>
<dbReference type="CDD" id="cd01169">
    <property type="entry name" value="HMPP_kinase"/>
    <property type="match status" value="1"/>
</dbReference>
<dbReference type="InterPro" id="IPR004305">
    <property type="entry name" value="Thiaminase-2/PQQC"/>
</dbReference>
<feature type="domain" description="Pyridoxamine kinase/Phosphomethylpyrimidine kinase" evidence="2">
    <location>
        <begin position="14"/>
        <end position="197"/>
    </location>
</feature>
<dbReference type="EMBL" id="OZ037946">
    <property type="protein sequence ID" value="CAL1703292.1"/>
    <property type="molecule type" value="Genomic_DNA"/>
</dbReference>
<dbReference type="Pfam" id="PF03070">
    <property type="entry name" value="TENA_THI-4"/>
    <property type="match status" value="1"/>
</dbReference>